<dbReference type="InterPro" id="IPR051619">
    <property type="entry name" value="TypeII_TA_RNase_PINc/VapC"/>
</dbReference>
<feature type="domain" description="PIN" evidence="2">
    <location>
        <begin position="4"/>
        <end position="116"/>
    </location>
</feature>
<dbReference type="Gene3D" id="3.40.50.1010">
    <property type="entry name" value="5'-nuclease"/>
    <property type="match status" value="1"/>
</dbReference>
<dbReference type="EMBL" id="CP006868">
    <property type="protein sequence ID" value="UXD21244.1"/>
    <property type="molecule type" value="Genomic_DNA"/>
</dbReference>
<protein>
    <submittedName>
        <fullName evidence="3">Ribonuclease VapC3</fullName>
    </submittedName>
</protein>
<keyword evidence="4" id="KW-1185">Reference proteome</keyword>
<dbReference type="InterPro" id="IPR029060">
    <property type="entry name" value="PIN-like_dom_sf"/>
</dbReference>
<name>A0A977K929_9CREN</name>
<organism evidence="3 4">
    <name type="scientific">Ignicoccus pacificus DSM 13166</name>
    <dbReference type="NCBI Taxonomy" id="940294"/>
    <lineage>
        <taxon>Archaea</taxon>
        <taxon>Thermoproteota</taxon>
        <taxon>Thermoprotei</taxon>
        <taxon>Desulfurococcales</taxon>
        <taxon>Desulfurococcaceae</taxon>
        <taxon>Ignicoccus</taxon>
    </lineage>
</organism>
<dbReference type="InterPro" id="IPR002716">
    <property type="entry name" value="PIN_dom"/>
</dbReference>
<evidence type="ECO:0000313" key="4">
    <source>
        <dbReference type="Proteomes" id="UP001063698"/>
    </source>
</evidence>
<reference evidence="3" key="1">
    <citation type="submission" date="2013-11" db="EMBL/GenBank/DDBJ databases">
        <title>Comparative genomics of Ignicoccus.</title>
        <authorList>
            <person name="Podar M."/>
        </authorList>
    </citation>
    <scope>NUCLEOTIDE SEQUENCE</scope>
    <source>
        <strain evidence="3">DSM 13166</strain>
    </source>
</reference>
<gene>
    <name evidence="3" type="ORF">IPA_01760</name>
</gene>
<dbReference type="Proteomes" id="UP001063698">
    <property type="component" value="Chromosome"/>
</dbReference>
<dbReference type="PANTHER" id="PTHR35901:SF1">
    <property type="entry name" value="EXONUCLEASE VAPC9"/>
    <property type="match status" value="1"/>
</dbReference>
<dbReference type="InterPro" id="IPR044153">
    <property type="entry name" value="PIN_Pae0151-like"/>
</dbReference>
<dbReference type="SUPFAM" id="SSF88723">
    <property type="entry name" value="PIN domain-like"/>
    <property type="match status" value="1"/>
</dbReference>
<dbReference type="Pfam" id="PF01850">
    <property type="entry name" value="PIN"/>
    <property type="match status" value="1"/>
</dbReference>
<dbReference type="KEGG" id="ipc:IPA_01760"/>
<evidence type="ECO:0000256" key="1">
    <source>
        <dbReference type="ARBA" id="ARBA00022842"/>
    </source>
</evidence>
<evidence type="ECO:0000313" key="3">
    <source>
        <dbReference type="EMBL" id="UXD21244.1"/>
    </source>
</evidence>
<evidence type="ECO:0000259" key="2">
    <source>
        <dbReference type="Pfam" id="PF01850"/>
    </source>
</evidence>
<sequence>MKVVLGASAIAKLFFPEGGSELVERLLGKDIVVPSLARYEIGNLFWKRVSRGEIKEEEALRGWELFERLLKRWTVRDVPCLKVSLKCGITCYDASYVELTLREGAKLLTFDERLKKALRACKLDRVLL</sequence>
<accession>A0A977K929</accession>
<dbReference type="CDD" id="cd09873">
    <property type="entry name" value="PIN_Pae0151-like"/>
    <property type="match status" value="1"/>
</dbReference>
<dbReference type="PANTHER" id="PTHR35901">
    <property type="entry name" value="RIBONUCLEASE VAPC3"/>
    <property type="match status" value="1"/>
</dbReference>
<proteinExistence type="predicted"/>
<dbReference type="AlphaFoldDB" id="A0A977K929"/>
<keyword evidence="1" id="KW-0460">Magnesium</keyword>